<keyword evidence="5" id="KW-0805">Transcription regulation</keyword>
<evidence type="ECO:0000256" key="7">
    <source>
        <dbReference type="ARBA" id="ARBA00023242"/>
    </source>
</evidence>
<dbReference type="GO" id="GO:1990527">
    <property type="term" value="C:Tec1p-Ste12p-Dig1p complex"/>
    <property type="evidence" value="ECO:0007669"/>
    <property type="project" value="TreeGrafter"/>
</dbReference>
<dbReference type="PANTHER" id="PTHR47427">
    <property type="entry name" value="PROTEIN STE12"/>
    <property type="match status" value="1"/>
</dbReference>
<keyword evidence="4" id="KW-0862">Zinc</keyword>
<accession>A0A9W8HI96</accession>
<comment type="similarity">
    <text evidence="8">Belongs to the STE12 transcription factor family.</text>
</comment>
<dbReference type="GO" id="GO:1990526">
    <property type="term" value="C:Ste12p-Dig1p-Dig2p complex"/>
    <property type="evidence" value="ECO:0007669"/>
    <property type="project" value="TreeGrafter"/>
</dbReference>
<name>A0A9W8HI96_9FUNG</name>
<organism evidence="12 13">
    <name type="scientific">Coemansia javaensis</name>
    <dbReference type="NCBI Taxonomy" id="2761396"/>
    <lineage>
        <taxon>Eukaryota</taxon>
        <taxon>Fungi</taxon>
        <taxon>Fungi incertae sedis</taxon>
        <taxon>Zoopagomycota</taxon>
        <taxon>Kickxellomycotina</taxon>
        <taxon>Kickxellomycetes</taxon>
        <taxon>Kickxellales</taxon>
        <taxon>Kickxellaceae</taxon>
        <taxon>Coemansia</taxon>
    </lineage>
</organism>
<dbReference type="AlphaFoldDB" id="A0A9W8HI96"/>
<evidence type="ECO:0000256" key="5">
    <source>
        <dbReference type="ARBA" id="ARBA00023015"/>
    </source>
</evidence>
<feature type="region of interest" description="Disordered" evidence="10">
    <location>
        <begin position="1011"/>
        <end position="1058"/>
    </location>
</feature>
<feature type="compositionally biased region" description="Low complexity" evidence="10">
    <location>
        <begin position="923"/>
        <end position="934"/>
    </location>
</feature>
<feature type="region of interest" description="Disordered" evidence="10">
    <location>
        <begin position="492"/>
        <end position="535"/>
    </location>
</feature>
<evidence type="ECO:0000256" key="8">
    <source>
        <dbReference type="ARBA" id="ARBA00024345"/>
    </source>
</evidence>
<feature type="region of interest" description="Disordered" evidence="10">
    <location>
        <begin position="362"/>
        <end position="446"/>
    </location>
</feature>
<evidence type="ECO:0000259" key="11">
    <source>
        <dbReference type="PROSITE" id="PS50157"/>
    </source>
</evidence>
<dbReference type="InterPro" id="IPR013087">
    <property type="entry name" value="Znf_C2H2_type"/>
</dbReference>
<dbReference type="GO" id="GO:0003700">
    <property type="term" value="F:DNA-binding transcription factor activity"/>
    <property type="evidence" value="ECO:0007669"/>
    <property type="project" value="InterPro"/>
</dbReference>
<evidence type="ECO:0000256" key="4">
    <source>
        <dbReference type="ARBA" id="ARBA00022833"/>
    </source>
</evidence>
<dbReference type="EMBL" id="JANBUL010000009">
    <property type="protein sequence ID" value="KAJ2785625.1"/>
    <property type="molecule type" value="Genomic_DNA"/>
</dbReference>
<dbReference type="PROSITE" id="PS50157">
    <property type="entry name" value="ZINC_FINGER_C2H2_2"/>
    <property type="match status" value="2"/>
</dbReference>
<feature type="compositionally biased region" description="Basic and acidic residues" evidence="10">
    <location>
        <begin position="298"/>
        <end position="308"/>
    </location>
</feature>
<dbReference type="Proteomes" id="UP001140217">
    <property type="component" value="Unassembled WGS sequence"/>
</dbReference>
<evidence type="ECO:0000256" key="1">
    <source>
        <dbReference type="ARBA" id="ARBA00004123"/>
    </source>
</evidence>
<evidence type="ECO:0000256" key="9">
    <source>
        <dbReference type="PROSITE-ProRule" id="PRU00042"/>
    </source>
</evidence>
<gene>
    <name evidence="12" type="ORF">H4R18_000441</name>
</gene>
<feature type="region of interest" description="Disordered" evidence="10">
    <location>
        <begin position="221"/>
        <end position="268"/>
    </location>
</feature>
<dbReference type="GO" id="GO:0008270">
    <property type="term" value="F:zinc ion binding"/>
    <property type="evidence" value="ECO:0007669"/>
    <property type="project" value="UniProtKB-KW"/>
</dbReference>
<reference evidence="12" key="1">
    <citation type="submission" date="2022-07" db="EMBL/GenBank/DDBJ databases">
        <title>Phylogenomic reconstructions and comparative analyses of Kickxellomycotina fungi.</title>
        <authorList>
            <person name="Reynolds N.K."/>
            <person name="Stajich J.E."/>
            <person name="Barry K."/>
            <person name="Grigoriev I.V."/>
            <person name="Crous P."/>
            <person name="Smith M.E."/>
        </authorList>
    </citation>
    <scope>NUCLEOTIDE SEQUENCE</scope>
    <source>
        <strain evidence="12">NBRC 105414</strain>
    </source>
</reference>
<dbReference type="FunFam" id="3.30.160.60:FF:002343">
    <property type="entry name" value="Zinc finger protein 33A"/>
    <property type="match status" value="1"/>
</dbReference>
<evidence type="ECO:0000256" key="10">
    <source>
        <dbReference type="SAM" id="MobiDB-lite"/>
    </source>
</evidence>
<evidence type="ECO:0000256" key="2">
    <source>
        <dbReference type="ARBA" id="ARBA00022723"/>
    </source>
</evidence>
<dbReference type="SUPFAM" id="SSF57667">
    <property type="entry name" value="beta-beta-alpha zinc fingers"/>
    <property type="match status" value="1"/>
</dbReference>
<feature type="compositionally biased region" description="Low complexity" evidence="10">
    <location>
        <begin position="410"/>
        <end position="428"/>
    </location>
</feature>
<dbReference type="InterPro" id="IPR052127">
    <property type="entry name" value="STE12_transcription_factor"/>
</dbReference>
<dbReference type="PROSITE" id="PS00028">
    <property type="entry name" value="ZINC_FINGER_C2H2_1"/>
    <property type="match status" value="2"/>
</dbReference>
<proteinExistence type="inferred from homology"/>
<evidence type="ECO:0000256" key="3">
    <source>
        <dbReference type="ARBA" id="ARBA00022771"/>
    </source>
</evidence>
<feature type="compositionally biased region" description="Low complexity" evidence="10">
    <location>
        <begin position="369"/>
        <end position="397"/>
    </location>
</feature>
<feature type="compositionally biased region" description="Low complexity" evidence="10">
    <location>
        <begin position="221"/>
        <end position="239"/>
    </location>
</feature>
<keyword evidence="13" id="KW-1185">Reference proteome</keyword>
<dbReference type="GO" id="GO:0005634">
    <property type="term" value="C:nucleus"/>
    <property type="evidence" value="ECO:0007669"/>
    <property type="project" value="UniProtKB-SubCell"/>
</dbReference>
<keyword evidence="3 9" id="KW-0863">Zinc-finger</keyword>
<keyword evidence="7" id="KW-0539">Nucleus</keyword>
<feature type="compositionally biased region" description="Gly residues" evidence="10">
    <location>
        <begin position="901"/>
        <end position="922"/>
    </location>
</feature>
<comment type="caution">
    <text evidence="12">The sequence shown here is derived from an EMBL/GenBank/DDBJ whole genome shotgun (WGS) entry which is preliminary data.</text>
</comment>
<comment type="subcellular location">
    <subcellularLocation>
        <location evidence="1">Nucleus</location>
    </subcellularLocation>
</comment>
<feature type="domain" description="C2H2-type" evidence="11">
    <location>
        <begin position="719"/>
        <end position="748"/>
    </location>
</feature>
<dbReference type="PANTHER" id="PTHR47427:SF1">
    <property type="entry name" value="PROTEIN STE12"/>
    <property type="match status" value="1"/>
</dbReference>
<keyword evidence="2" id="KW-0479">Metal-binding</keyword>
<dbReference type="Pfam" id="PF00096">
    <property type="entry name" value="zf-C2H2"/>
    <property type="match status" value="1"/>
</dbReference>
<feature type="compositionally biased region" description="Low complexity" evidence="10">
    <location>
        <begin position="281"/>
        <end position="293"/>
    </location>
</feature>
<dbReference type="InterPro" id="IPR036236">
    <property type="entry name" value="Znf_C2H2_sf"/>
</dbReference>
<dbReference type="Pfam" id="PF02200">
    <property type="entry name" value="STE"/>
    <property type="match status" value="1"/>
</dbReference>
<sequence length="1058" mass="109311">MRRGAMDLATFLATAPSLFGDEATQDEEVDPDIARGKHQGAIRCFGFENGDTLSCVRWDSQFHITSTDIIRALVHRFADIQRPVVNIKKFEEGVFSDLRCLKPGVDARLELPRSEFLELLYRHHCVRTQKKQKVFYWSSVPHDVLFRDALERDLKREAMGIEPTTRITKDADPSALVVIGGIELPLSVPPTLAAHRCSALPAADALAAGMRVSTATVMPASAAAAPKAPPSSAGGSDTPTLHHHHPDHAAPGPPLPPAAPEARATQPTLSEYVSGRQALAAATKSAPAKPETALCIQRRPEPDYDEYHPTPTPKHSPYEGTANSQDLLDLLSADPNALITQDNIGSFSAILDELLRGTVQAQGRALEPQQQQQQQQQQQPDGFPLAAAQGFFGPPAARSASAMSTDASHPSAPASTSGLSPPAAGPPGDAMQFSQTPEATAAAAAAAQQPMSMTDIDNILASVNSSASAAPGLPASPFAGLFPLLGPQPDFAGLPLAEPQPATTAAAEEGPSAAGGALAPGRVQRPTIVPPPRSTRFSRFHPYLKTMARIAHRGSPTMVNRMPSTADPNVAAAVVNALVAGRASGAAVSAAAAAAAASVASAAAAAAAVAAPLAGQQPADLAFFAASAAPGMGGDLAAAAAAAAAAYGGDGDAALGCMPGGGAEGGLCQTRKRSRHLDRGDDGEDKRRYSCTFTGCAKQFKRHEHLKRHFRTHTGERPYKCPAPGCEKVFARMDNLNQHVRTHVNRKTAADRRATDYNNNNNKPADAMPHQHHQQQLPSVSDDPLAAAGLVSAGLGSGSSLAQQEAAGMMAAEPAMASDGPSTVAEGGLQTGAGTGLARALAPSDLELLSRGWFARNLVGLQAQLQPLPPQMQQPALPLPMEGNYVSLLRKMSRNNRVRIGSGGNSTGGGGGSGGGGGGDGSSSGAPPSLPFGGDFAQAGGDSLGQFWFASLLEQQQQQQQQQQQLNGECGATDGLRPALSLPSTASGSRPASLKRHLDEDECFLDGDVAMAGNCSDGSAPRSPDAPIGSSSSSSNGNGGPSKLARSGMAIKPHTLPA</sequence>
<feature type="region of interest" description="Disordered" evidence="10">
    <location>
        <begin position="897"/>
        <end position="937"/>
    </location>
</feature>
<protein>
    <recommendedName>
        <fullName evidence="11">C2H2-type domain-containing protein</fullName>
    </recommendedName>
</protein>
<evidence type="ECO:0000313" key="12">
    <source>
        <dbReference type="EMBL" id="KAJ2785625.1"/>
    </source>
</evidence>
<evidence type="ECO:0000256" key="6">
    <source>
        <dbReference type="ARBA" id="ARBA00023163"/>
    </source>
</evidence>
<keyword evidence="6" id="KW-0804">Transcription</keyword>
<dbReference type="SMART" id="SM00424">
    <property type="entry name" value="STE"/>
    <property type="match status" value="1"/>
</dbReference>
<feature type="region of interest" description="Disordered" evidence="10">
    <location>
        <begin position="959"/>
        <end position="994"/>
    </location>
</feature>
<evidence type="ECO:0000313" key="13">
    <source>
        <dbReference type="Proteomes" id="UP001140217"/>
    </source>
</evidence>
<feature type="domain" description="C2H2-type" evidence="11">
    <location>
        <begin position="689"/>
        <end position="718"/>
    </location>
</feature>
<feature type="compositionally biased region" description="Low complexity" evidence="10">
    <location>
        <begin position="494"/>
        <end position="520"/>
    </location>
</feature>
<dbReference type="InterPro" id="IPR003120">
    <property type="entry name" value="Ste12"/>
</dbReference>
<dbReference type="SMART" id="SM00355">
    <property type="entry name" value="ZnF_C2H2"/>
    <property type="match status" value="2"/>
</dbReference>
<dbReference type="Gene3D" id="3.30.160.60">
    <property type="entry name" value="Classic Zinc Finger"/>
    <property type="match status" value="2"/>
</dbReference>
<dbReference type="OrthoDB" id="1095242at2759"/>
<feature type="region of interest" description="Disordered" evidence="10">
    <location>
        <begin position="281"/>
        <end position="322"/>
    </location>
</feature>
<feature type="region of interest" description="Disordered" evidence="10">
    <location>
        <begin position="744"/>
        <end position="780"/>
    </location>
</feature>